<dbReference type="Gene3D" id="3.90.1150.10">
    <property type="entry name" value="Aspartate Aminotransferase, domain 1"/>
    <property type="match status" value="1"/>
</dbReference>
<dbReference type="InterPro" id="IPR015421">
    <property type="entry name" value="PyrdxlP-dep_Trfase_major"/>
</dbReference>
<feature type="domain" description="Aminotransferase class I/classII large" evidence="4">
    <location>
        <begin position="45"/>
        <end position="383"/>
    </location>
</feature>
<dbReference type="PANTHER" id="PTHR13693">
    <property type="entry name" value="CLASS II AMINOTRANSFERASE/8-AMINO-7-OXONONANOATE SYNTHASE"/>
    <property type="match status" value="1"/>
</dbReference>
<evidence type="ECO:0000256" key="2">
    <source>
        <dbReference type="ARBA" id="ARBA00022679"/>
    </source>
</evidence>
<dbReference type="GO" id="GO:0009102">
    <property type="term" value="P:biotin biosynthetic process"/>
    <property type="evidence" value="ECO:0007669"/>
    <property type="project" value="TreeGrafter"/>
</dbReference>
<organism evidence="5 6">
    <name type="scientific">Wigglesworthia glossinidia brevipalpis</name>
    <dbReference type="NCBI Taxonomy" id="36870"/>
    <lineage>
        <taxon>Bacteria</taxon>
        <taxon>Pseudomonadati</taxon>
        <taxon>Pseudomonadota</taxon>
        <taxon>Gammaproteobacteria</taxon>
        <taxon>Enterobacterales</taxon>
        <taxon>Erwiniaceae</taxon>
        <taxon>Wigglesworthia</taxon>
    </lineage>
</organism>
<dbReference type="AlphaFoldDB" id="Q8D2A0"/>
<keyword evidence="6" id="KW-1185">Reference proteome</keyword>
<proteinExistence type="predicted"/>
<dbReference type="Gene3D" id="3.40.640.10">
    <property type="entry name" value="Type I PLP-dependent aspartate aminotransferase-like (Major domain)"/>
    <property type="match status" value="1"/>
</dbReference>
<dbReference type="STRING" id="36870.gene:10368957"/>
<dbReference type="PANTHER" id="PTHR13693:SF100">
    <property type="entry name" value="8-AMINO-7-OXONONANOATE SYNTHASE"/>
    <property type="match status" value="1"/>
</dbReference>
<dbReference type="Proteomes" id="UP000000562">
    <property type="component" value="Chromosome"/>
</dbReference>
<name>Q8D2A0_WIGBR</name>
<keyword evidence="3" id="KW-0663">Pyridoxal phosphate</keyword>
<dbReference type="InterPro" id="IPR004839">
    <property type="entry name" value="Aminotransferase_I/II_large"/>
</dbReference>
<dbReference type="GO" id="GO:0030170">
    <property type="term" value="F:pyridoxal phosphate binding"/>
    <property type="evidence" value="ECO:0007669"/>
    <property type="project" value="InterPro"/>
</dbReference>
<dbReference type="OrthoDB" id="9807157at2"/>
<evidence type="ECO:0000256" key="1">
    <source>
        <dbReference type="ARBA" id="ARBA00001933"/>
    </source>
</evidence>
<dbReference type="HOGENOM" id="CLU_015846_11_2_6"/>
<accession>Q8D2A0</accession>
<evidence type="ECO:0000313" key="5">
    <source>
        <dbReference type="EMBL" id="BAC24600.1"/>
    </source>
</evidence>
<dbReference type="EMBL" id="BA000021">
    <property type="protein sequence ID" value="BAC24600.1"/>
    <property type="molecule type" value="Genomic_DNA"/>
</dbReference>
<dbReference type="InterPro" id="IPR015424">
    <property type="entry name" value="PyrdxlP-dep_Trfase"/>
</dbReference>
<comment type="cofactor">
    <cofactor evidence="1">
        <name>pyridoxal 5'-phosphate</name>
        <dbReference type="ChEBI" id="CHEBI:597326"/>
    </cofactor>
</comment>
<protein>
    <submittedName>
        <fullName evidence="5">BioF protein</fullName>
    </submittedName>
</protein>
<dbReference type="InterPro" id="IPR015422">
    <property type="entry name" value="PyrdxlP-dep_Trfase_small"/>
</dbReference>
<keyword evidence="2" id="KW-0808">Transferase</keyword>
<dbReference type="SUPFAM" id="SSF53383">
    <property type="entry name" value="PLP-dependent transferases"/>
    <property type="match status" value="1"/>
</dbReference>
<evidence type="ECO:0000313" key="6">
    <source>
        <dbReference type="Proteomes" id="UP000000562"/>
    </source>
</evidence>
<evidence type="ECO:0000256" key="3">
    <source>
        <dbReference type="ARBA" id="ARBA00022898"/>
    </source>
</evidence>
<dbReference type="GO" id="GO:0008710">
    <property type="term" value="F:8-amino-7-oxononanoate synthase activity"/>
    <property type="evidence" value="ECO:0007669"/>
    <property type="project" value="TreeGrafter"/>
</dbReference>
<evidence type="ECO:0000259" key="4">
    <source>
        <dbReference type="Pfam" id="PF00155"/>
    </source>
</evidence>
<sequence>MLNMKNILQNKVQKDLLNIKSKNIYRKRTPVKDGNSRYIFINNKKYLNFSSNNYLGLSCDTDIKKSWCNFINIEGMGSGGSGHVIGYSELHKKLEVWLAKWMGFPRALLFSSGFLANQAIVNVLGKLCNNIIVDKFIHASIIESAINSKMKLQRFKHNDMTSLEKCLMKKKHNESCLIFTEGIFSMDGDQCNLQKILNISNKFNGYLVLDDAHGFGILGSEGRGTIKIENVYPDLLVITFSKSVGINGAAILCQKEIAEYFLQYSRNLIYSTSMPPSQAGAILTAIKKIKKSNFLRKRLFNNIKKFKKKAKELKFYKKSNTAIQPIITNDNRLTIKFFKKLVNFGIWACPILPPSVPVKKSRIRIIITAMHNENDIDILLQSLFKIEKINEHGRL</sequence>
<dbReference type="InterPro" id="IPR050087">
    <property type="entry name" value="AON_synthase_class-II"/>
</dbReference>
<dbReference type="Pfam" id="PF00155">
    <property type="entry name" value="Aminotran_1_2"/>
    <property type="match status" value="1"/>
</dbReference>
<gene>
    <name evidence="5" type="primary">bioF</name>
</gene>
<dbReference type="KEGG" id="wbr:bioF"/>
<dbReference type="eggNOG" id="COG0156">
    <property type="taxonomic scope" value="Bacteria"/>
</dbReference>
<reference evidence="5 6" key="1">
    <citation type="journal article" date="2002" name="Nat. Genet.">
        <title>Genome sequence of the endocellular obligate symbiont of tsetse flies, Wigglesworthia glossinidia.</title>
        <authorList>
            <person name="Akman L."/>
            <person name="Yamashita A."/>
            <person name="Watanabe H."/>
            <person name="Oshima K."/>
            <person name="Shiba T."/>
            <person name="Hattori M."/>
            <person name="Aksoy S."/>
        </authorList>
    </citation>
    <scope>NUCLEOTIDE SEQUENCE [LARGE SCALE GENOMIC DNA]</scope>
</reference>